<dbReference type="AlphaFoldDB" id="X1LM29"/>
<accession>X1LM29</accession>
<gene>
    <name evidence="2" type="ORF">S06H3_03989</name>
</gene>
<organism evidence="2">
    <name type="scientific">marine sediment metagenome</name>
    <dbReference type="NCBI Taxonomy" id="412755"/>
    <lineage>
        <taxon>unclassified sequences</taxon>
        <taxon>metagenomes</taxon>
        <taxon>ecological metagenomes</taxon>
    </lineage>
</organism>
<dbReference type="EMBL" id="BARV01001355">
    <property type="protein sequence ID" value="GAH95193.1"/>
    <property type="molecule type" value="Genomic_DNA"/>
</dbReference>
<reference evidence="2" key="1">
    <citation type="journal article" date="2014" name="Front. Microbiol.">
        <title>High frequency of phylogenetically diverse reductive dehalogenase-homologous genes in deep subseafloor sedimentary metagenomes.</title>
        <authorList>
            <person name="Kawai M."/>
            <person name="Futagami T."/>
            <person name="Toyoda A."/>
            <person name="Takaki Y."/>
            <person name="Nishi S."/>
            <person name="Hori S."/>
            <person name="Arai W."/>
            <person name="Tsubouchi T."/>
            <person name="Morono Y."/>
            <person name="Uchiyama I."/>
            <person name="Ito T."/>
            <person name="Fujiyama A."/>
            <person name="Inagaki F."/>
            <person name="Takami H."/>
        </authorList>
    </citation>
    <scope>NUCLEOTIDE SEQUENCE</scope>
    <source>
        <strain evidence="2">Expedition CK06-06</strain>
    </source>
</reference>
<comment type="caution">
    <text evidence="2">The sequence shown here is derived from an EMBL/GenBank/DDBJ whole genome shotgun (WGS) entry which is preliminary data.</text>
</comment>
<proteinExistence type="predicted"/>
<name>X1LM29_9ZZZZ</name>
<protein>
    <submittedName>
        <fullName evidence="2">Uncharacterized protein</fullName>
    </submittedName>
</protein>
<evidence type="ECO:0000256" key="1">
    <source>
        <dbReference type="SAM" id="MobiDB-lite"/>
    </source>
</evidence>
<evidence type="ECO:0000313" key="2">
    <source>
        <dbReference type="EMBL" id="GAH95193.1"/>
    </source>
</evidence>
<sequence length="66" mass="7027">MSTTSPKVKIAKYMPLSLRVKAPTGRATQKLARPPIPITIGRGNASPSMAEVYMPTPKKAADASDM</sequence>
<feature type="region of interest" description="Disordered" evidence="1">
    <location>
        <begin position="36"/>
        <end position="66"/>
    </location>
</feature>